<feature type="DNA-binding region" description="H-T-H motif" evidence="2">
    <location>
        <begin position="45"/>
        <end position="64"/>
    </location>
</feature>
<dbReference type="RefSeq" id="WP_149729503.1">
    <property type="nucleotide sequence ID" value="NZ_VUJV01000006.1"/>
</dbReference>
<dbReference type="InterPro" id="IPR050109">
    <property type="entry name" value="HTH-type_TetR-like_transc_reg"/>
</dbReference>
<dbReference type="Gene3D" id="1.10.357.10">
    <property type="entry name" value="Tetracycline Repressor, domain 2"/>
    <property type="match status" value="1"/>
</dbReference>
<keyword evidence="6" id="KW-1185">Reference proteome</keyword>
<accession>A0A5B1L815</accession>
<dbReference type="PANTHER" id="PTHR30055">
    <property type="entry name" value="HTH-TYPE TRANSCRIPTIONAL REGULATOR RUTR"/>
    <property type="match status" value="1"/>
</dbReference>
<reference evidence="5 6" key="2">
    <citation type="submission" date="2019-09" db="EMBL/GenBank/DDBJ databases">
        <authorList>
            <person name="Jin C."/>
        </authorList>
    </citation>
    <scope>NUCLEOTIDE SEQUENCE [LARGE SCALE GENOMIC DNA]</scope>
    <source>
        <strain evidence="5 6">BN130099</strain>
    </source>
</reference>
<feature type="domain" description="HTH tetR-type" evidence="4">
    <location>
        <begin position="22"/>
        <end position="82"/>
    </location>
</feature>
<feature type="region of interest" description="Disordered" evidence="3">
    <location>
        <begin position="1"/>
        <end position="22"/>
    </location>
</feature>
<dbReference type="Pfam" id="PF00440">
    <property type="entry name" value="TetR_N"/>
    <property type="match status" value="1"/>
</dbReference>
<dbReference type="Proteomes" id="UP000325003">
    <property type="component" value="Unassembled WGS sequence"/>
</dbReference>
<evidence type="ECO:0000256" key="1">
    <source>
        <dbReference type="ARBA" id="ARBA00023125"/>
    </source>
</evidence>
<dbReference type="GO" id="GO:0000976">
    <property type="term" value="F:transcription cis-regulatory region binding"/>
    <property type="evidence" value="ECO:0007669"/>
    <property type="project" value="TreeGrafter"/>
</dbReference>
<organism evidence="5 6">
    <name type="scientific">Nocardioides humilatus</name>
    <dbReference type="NCBI Taxonomy" id="2607660"/>
    <lineage>
        <taxon>Bacteria</taxon>
        <taxon>Bacillati</taxon>
        <taxon>Actinomycetota</taxon>
        <taxon>Actinomycetes</taxon>
        <taxon>Propionibacteriales</taxon>
        <taxon>Nocardioidaceae</taxon>
        <taxon>Nocardioides</taxon>
    </lineage>
</organism>
<dbReference type="InterPro" id="IPR001647">
    <property type="entry name" value="HTH_TetR"/>
</dbReference>
<dbReference type="PROSITE" id="PS50977">
    <property type="entry name" value="HTH_TETR_2"/>
    <property type="match status" value="1"/>
</dbReference>
<dbReference type="GO" id="GO:0003700">
    <property type="term" value="F:DNA-binding transcription factor activity"/>
    <property type="evidence" value="ECO:0007669"/>
    <property type="project" value="TreeGrafter"/>
</dbReference>
<sequence length="218" mass="22985">MTTPGTTPGRAYGGVPAEQRQADRRDRLVEAALAVIGEDGTAGLTVNRVCRTAGLNERYYYESFPTMEDLVVAVAEHAAGRVLSTLAEAIGAAAADARGQATGVIGAGVDLLADDPALRRLVIESAGHPVLARMRADLAQVLVGLIVERGLTTLRIELTPAVQRDADFAARMLLGGLLEVLTDWTSGTLPLDRDELVERCVETFLLVGDHATALSGGR</sequence>
<dbReference type="InterPro" id="IPR009057">
    <property type="entry name" value="Homeodomain-like_sf"/>
</dbReference>
<dbReference type="EMBL" id="VUJV01000006">
    <property type="protein sequence ID" value="KAA1416833.1"/>
    <property type="molecule type" value="Genomic_DNA"/>
</dbReference>
<dbReference type="AlphaFoldDB" id="A0A5B1L815"/>
<comment type="caution">
    <text evidence="5">The sequence shown here is derived from an EMBL/GenBank/DDBJ whole genome shotgun (WGS) entry which is preliminary data.</text>
</comment>
<gene>
    <name evidence="5" type="ORF">F0U44_16735</name>
</gene>
<keyword evidence="1 2" id="KW-0238">DNA-binding</keyword>
<name>A0A5B1L815_9ACTN</name>
<evidence type="ECO:0000256" key="2">
    <source>
        <dbReference type="PROSITE-ProRule" id="PRU00335"/>
    </source>
</evidence>
<proteinExistence type="predicted"/>
<evidence type="ECO:0000259" key="4">
    <source>
        <dbReference type="PROSITE" id="PS50977"/>
    </source>
</evidence>
<dbReference type="SUPFAM" id="SSF46689">
    <property type="entry name" value="Homeodomain-like"/>
    <property type="match status" value="1"/>
</dbReference>
<reference evidence="5 6" key="1">
    <citation type="submission" date="2019-09" db="EMBL/GenBank/DDBJ databases">
        <title>Nocardioides panacisoli sp. nov., isolated from the soil of a ginseng field.</title>
        <authorList>
            <person name="Cho C."/>
        </authorList>
    </citation>
    <scope>NUCLEOTIDE SEQUENCE [LARGE SCALE GENOMIC DNA]</scope>
    <source>
        <strain evidence="5 6">BN130099</strain>
    </source>
</reference>
<evidence type="ECO:0000256" key="3">
    <source>
        <dbReference type="SAM" id="MobiDB-lite"/>
    </source>
</evidence>
<evidence type="ECO:0000313" key="6">
    <source>
        <dbReference type="Proteomes" id="UP000325003"/>
    </source>
</evidence>
<evidence type="ECO:0000313" key="5">
    <source>
        <dbReference type="EMBL" id="KAA1416833.1"/>
    </source>
</evidence>
<dbReference type="PANTHER" id="PTHR30055:SF209">
    <property type="entry name" value="POSSIBLE TRANSCRIPTIONAL REGULATORY PROTEIN (PROBABLY TETR-FAMILY)"/>
    <property type="match status" value="1"/>
</dbReference>
<protein>
    <submittedName>
        <fullName evidence="5">TetR/AcrR family transcriptional regulator</fullName>
    </submittedName>
</protein>